<dbReference type="NCBIfam" id="NF041121">
    <property type="entry name" value="SAV_2336_NTERM"/>
    <property type="match status" value="1"/>
</dbReference>
<gene>
    <name evidence="2" type="ORF">J8F10_25930</name>
</gene>
<evidence type="ECO:0000313" key="2">
    <source>
        <dbReference type="EMBL" id="MBP3958700.1"/>
    </source>
</evidence>
<organism evidence="2 3">
    <name type="scientific">Gemmata palustris</name>
    <dbReference type="NCBI Taxonomy" id="2822762"/>
    <lineage>
        <taxon>Bacteria</taxon>
        <taxon>Pseudomonadati</taxon>
        <taxon>Planctomycetota</taxon>
        <taxon>Planctomycetia</taxon>
        <taxon>Gemmatales</taxon>
        <taxon>Gemmataceae</taxon>
        <taxon>Gemmata</taxon>
    </lineage>
</organism>
<dbReference type="EMBL" id="JAGKQQ010000001">
    <property type="protein sequence ID" value="MBP3958700.1"/>
    <property type="molecule type" value="Genomic_DNA"/>
</dbReference>
<comment type="caution">
    <text evidence="2">The sequence shown here is derived from an EMBL/GenBank/DDBJ whole genome shotgun (WGS) entry which is preliminary data.</text>
</comment>
<name>A0ABS5BZN7_9BACT</name>
<dbReference type="Proteomes" id="UP000676565">
    <property type="component" value="Unassembled WGS sequence"/>
</dbReference>
<protein>
    <recommendedName>
        <fullName evidence="4">VWFA domain-containing protein</fullName>
    </recommendedName>
</protein>
<feature type="region of interest" description="Disordered" evidence="1">
    <location>
        <begin position="51"/>
        <end position="89"/>
    </location>
</feature>
<proteinExistence type="predicted"/>
<evidence type="ECO:0008006" key="4">
    <source>
        <dbReference type="Google" id="ProtNLM"/>
    </source>
</evidence>
<reference evidence="2 3" key="1">
    <citation type="submission" date="2021-04" db="EMBL/GenBank/DDBJ databases">
        <authorList>
            <person name="Ivanova A."/>
        </authorList>
    </citation>
    <scope>NUCLEOTIDE SEQUENCE [LARGE SCALE GENOMIC DNA]</scope>
    <source>
        <strain evidence="2 3">G18</strain>
    </source>
</reference>
<keyword evidence="3" id="KW-1185">Reference proteome</keyword>
<evidence type="ECO:0000313" key="3">
    <source>
        <dbReference type="Proteomes" id="UP000676565"/>
    </source>
</evidence>
<sequence length="1025" mass="114360">MSKPATSNTLNGVVEQCKLLDGMNVEYTAEDVADAVWLAARMCEVRVPEEQEIRAPSAAEQADSPPRPDDSVAPVRTSVGESAVPMEERAPVYLPRSESKIGGTSLRIPLPTPAPDIPKLAHALRALMARQPSRARNILNIDATARRFSEEQFLDPVYTPDSVRGVDLSVVLDIGPSMAVWAHTQAELLQELERLRGFRQVRVGTLESGGAAPVVRFTSSVSNSQKGNPGSNEGLGLIRSSYRNVVLVVTDAVSAAWHSAGIGKMLAEWSRRGRVAIVQVLPPRLWSRTALGPLPEVVLRSLGDIHELMRDIHCQGEQNRRDEPLIPVVPLSQEGLRNLSLLIVGRRKVSVAGRVFVNSTSGRGQLNSGIADRDVLSHFRRAASPQARRLAALLTSTNRVNLQVLRLLAAVGDEAGNRLSMEHVAEVWLGNLLTPLSPDVYTFRAGVRDGLGNELSSTEGRELVKRTADTIKANLHRHSRLSGVVRGNDSVGRWSESLTQLSGDILRELCEEWARQLPFEAGDSLREPSSRCDSLTAGEESHFEEQMLLGMESGPLDPRALPKVVTGILDLHQTVREWVEKSAKVQEHEHIKQNLAYVDLLFSFALGKLGESTQAKKLLEDVWMSLDTPVSMINESAIIKTEVRKILFMAFKYRIEQAIIGGTHAGPMSPEVTKAREIIAVKSRNEGINNPYKTIVYAIDRMFEVSMVLEPHERIDSSQEYYNRAIKLREVFRELSAMHDAQTLADRIRRLYREGASGEKSTKDEQSWILRHTIPLTLRVSADFAAEMLEYVVEGRPFDWSAEYREWKVSPWRAEGQLLTRSLFVAAHFGYDKIAKKLVTHFADLVHSSKAESRFKLICEGAGQLFRSLQRLGLMDEAKQFLTQLQVKVLEGAKLEKLRKKYAHEPRSWNRVLQTLLSLAAGWMRFGMKDQALPILNEARNNLLNQNGSDLQSLDYTNLATMYVGALAQAPLEVAQAQITELFEAMDPRRISNTFTTAPYYSRLHFVLVEATILSLCRMAYRVDL</sequence>
<dbReference type="InterPro" id="IPR047738">
    <property type="entry name" value="SAV_2336-like_N"/>
</dbReference>
<dbReference type="RefSeq" id="WP_210658924.1">
    <property type="nucleotide sequence ID" value="NZ_JAGKQQ010000001.1"/>
</dbReference>
<evidence type="ECO:0000256" key="1">
    <source>
        <dbReference type="SAM" id="MobiDB-lite"/>
    </source>
</evidence>
<accession>A0ABS5BZN7</accession>